<feature type="non-terminal residue" evidence="1">
    <location>
        <position position="1"/>
    </location>
</feature>
<comment type="caution">
    <text evidence="1">The sequence shown here is derived from an EMBL/GenBank/DDBJ whole genome shotgun (WGS) entry which is preliminary data.</text>
</comment>
<organism evidence="1 2">
    <name type="scientific">Adineta ricciae</name>
    <name type="common">Rotifer</name>
    <dbReference type="NCBI Taxonomy" id="249248"/>
    <lineage>
        <taxon>Eukaryota</taxon>
        <taxon>Metazoa</taxon>
        <taxon>Spiralia</taxon>
        <taxon>Gnathifera</taxon>
        <taxon>Rotifera</taxon>
        <taxon>Eurotatoria</taxon>
        <taxon>Bdelloidea</taxon>
        <taxon>Adinetida</taxon>
        <taxon>Adinetidae</taxon>
        <taxon>Adineta</taxon>
    </lineage>
</organism>
<dbReference type="AlphaFoldDB" id="A0A816HKJ7"/>
<name>A0A816HKJ7_ADIRI</name>
<reference evidence="1" key="1">
    <citation type="submission" date="2021-02" db="EMBL/GenBank/DDBJ databases">
        <authorList>
            <person name="Nowell W R."/>
        </authorList>
    </citation>
    <scope>NUCLEOTIDE SEQUENCE</scope>
</reference>
<sequence length="88" mass="10429">MASFRGKILHYRQGSPNRKNMIGVSPEPFLDLILNPFNKREWDYLSLGPSYIRLNQSVIRPVKQQKVQIKNQHKDIYSKVENYLVKKQ</sequence>
<dbReference type="Proteomes" id="UP000663828">
    <property type="component" value="Unassembled WGS sequence"/>
</dbReference>
<evidence type="ECO:0000313" key="2">
    <source>
        <dbReference type="Proteomes" id="UP000663828"/>
    </source>
</evidence>
<proteinExistence type="predicted"/>
<keyword evidence="2" id="KW-1185">Reference proteome</keyword>
<evidence type="ECO:0000313" key="1">
    <source>
        <dbReference type="EMBL" id="CAF1689625.1"/>
    </source>
</evidence>
<gene>
    <name evidence="1" type="ORF">XAT740_LOCUS63386</name>
</gene>
<dbReference type="EMBL" id="CAJNOR010019464">
    <property type="protein sequence ID" value="CAF1689625.1"/>
    <property type="molecule type" value="Genomic_DNA"/>
</dbReference>
<protein>
    <submittedName>
        <fullName evidence="1">Uncharacterized protein</fullName>
    </submittedName>
</protein>
<accession>A0A816HKJ7</accession>